<evidence type="ECO:0000256" key="3">
    <source>
        <dbReference type="ARBA" id="ARBA00022448"/>
    </source>
</evidence>
<dbReference type="Proteomes" id="UP000714275">
    <property type="component" value="Unassembled WGS sequence"/>
</dbReference>
<evidence type="ECO:0000256" key="8">
    <source>
        <dbReference type="SAM" id="Phobius"/>
    </source>
</evidence>
<keyword evidence="11" id="KW-1185">Reference proteome</keyword>
<proteinExistence type="inferred from homology"/>
<comment type="similarity">
    <text evidence="2">Belongs to the amino acid/polyamine transporter 2 family.</text>
</comment>
<evidence type="ECO:0000256" key="5">
    <source>
        <dbReference type="ARBA" id="ARBA00022970"/>
    </source>
</evidence>
<evidence type="ECO:0000256" key="4">
    <source>
        <dbReference type="ARBA" id="ARBA00022692"/>
    </source>
</evidence>
<accession>A0A9P6ZMI0</accession>
<feature type="non-terminal residue" evidence="10">
    <location>
        <position position="1"/>
    </location>
</feature>
<protein>
    <submittedName>
        <fullName evidence="10">Transmembrane amino acid transporter protein-domain-containing protein</fullName>
    </submittedName>
</protein>
<dbReference type="OrthoDB" id="28208at2759"/>
<keyword evidence="5" id="KW-0029">Amino-acid transport</keyword>
<dbReference type="GO" id="GO:0005783">
    <property type="term" value="C:endoplasmic reticulum"/>
    <property type="evidence" value="ECO:0007669"/>
    <property type="project" value="TreeGrafter"/>
</dbReference>
<dbReference type="Pfam" id="PF01490">
    <property type="entry name" value="Aa_trans"/>
    <property type="match status" value="1"/>
</dbReference>
<evidence type="ECO:0000313" key="10">
    <source>
        <dbReference type="EMBL" id="KAG1771921.1"/>
    </source>
</evidence>
<gene>
    <name evidence="10" type="ORF">EV702DRAFT_953182</name>
</gene>
<comment type="caution">
    <text evidence="10">The sequence shown here is derived from an EMBL/GenBank/DDBJ whole genome shotgun (WGS) entry which is preliminary data.</text>
</comment>
<organism evidence="10 11">
    <name type="scientific">Suillus placidus</name>
    <dbReference type="NCBI Taxonomy" id="48579"/>
    <lineage>
        <taxon>Eukaryota</taxon>
        <taxon>Fungi</taxon>
        <taxon>Dikarya</taxon>
        <taxon>Basidiomycota</taxon>
        <taxon>Agaricomycotina</taxon>
        <taxon>Agaricomycetes</taxon>
        <taxon>Agaricomycetidae</taxon>
        <taxon>Boletales</taxon>
        <taxon>Suillineae</taxon>
        <taxon>Suillaceae</taxon>
        <taxon>Suillus</taxon>
    </lineage>
</organism>
<keyword evidence="7 8" id="KW-0472">Membrane</keyword>
<dbReference type="GO" id="GO:0015179">
    <property type="term" value="F:L-amino acid transmembrane transporter activity"/>
    <property type="evidence" value="ECO:0007669"/>
    <property type="project" value="TreeGrafter"/>
</dbReference>
<keyword evidence="6 8" id="KW-1133">Transmembrane helix</keyword>
<dbReference type="InterPro" id="IPR013057">
    <property type="entry name" value="AA_transpt_TM"/>
</dbReference>
<name>A0A9P6ZMI0_9AGAM</name>
<evidence type="ECO:0000256" key="6">
    <source>
        <dbReference type="ARBA" id="ARBA00022989"/>
    </source>
</evidence>
<dbReference type="AlphaFoldDB" id="A0A9P6ZMI0"/>
<feature type="non-terminal residue" evidence="10">
    <location>
        <position position="210"/>
    </location>
</feature>
<evidence type="ECO:0000256" key="7">
    <source>
        <dbReference type="ARBA" id="ARBA00023136"/>
    </source>
</evidence>
<feature type="domain" description="Amino acid transporter transmembrane" evidence="9">
    <location>
        <begin position="19"/>
        <end position="209"/>
    </location>
</feature>
<keyword evidence="3" id="KW-0813">Transport</keyword>
<keyword evidence="4 8" id="KW-0812">Transmembrane</keyword>
<dbReference type="PANTHER" id="PTHR22950">
    <property type="entry name" value="AMINO ACID TRANSPORTER"/>
    <property type="match status" value="1"/>
</dbReference>
<feature type="transmembrane region" description="Helical" evidence="8">
    <location>
        <begin position="158"/>
        <end position="175"/>
    </location>
</feature>
<evidence type="ECO:0000256" key="2">
    <source>
        <dbReference type="ARBA" id="ARBA00008066"/>
    </source>
</evidence>
<evidence type="ECO:0000259" key="9">
    <source>
        <dbReference type="Pfam" id="PF01490"/>
    </source>
</evidence>
<dbReference type="GO" id="GO:0016020">
    <property type="term" value="C:membrane"/>
    <property type="evidence" value="ECO:0007669"/>
    <property type="project" value="UniProtKB-SubCell"/>
</dbReference>
<evidence type="ECO:0000313" key="11">
    <source>
        <dbReference type="Proteomes" id="UP000714275"/>
    </source>
</evidence>
<reference evidence="10" key="1">
    <citation type="journal article" date="2020" name="New Phytol.">
        <title>Comparative genomics reveals dynamic genome evolution in host specialist ectomycorrhizal fungi.</title>
        <authorList>
            <person name="Lofgren L.A."/>
            <person name="Nguyen N.H."/>
            <person name="Vilgalys R."/>
            <person name="Ruytinx J."/>
            <person name="Liao H.L."/>
            <person name="Branco S."/>
            <person name="Kuo A."/>
            <person name="LaButti K."/>
            <person name="Lipzen A."/>
            <person name="Andreopoulos W."/>
            <person name="Pangilinan J."/>
            <person name="Riley R."/>
            <person name="Hundley H."/>
            <person name="Na H."/>
            <person name="Barry K."/>
            <person name="Grigoriev I.V."/>
            <person name="Stajich J.E."/>
            <person name="Kennedy P.G."/>
        </authorList>
    </citation>
    <scope>NUCLEOTIDE SEQUENCE</scope>
    <source>
        <strain evidence="10">DOB743</strain>
    </source>
</reference>
<dbReference type="PANTHER" id="PTHR22950:SF458">
    <property type="entry name" value="SODIUM-COUPLED NEUTRAL AMINO ACID TRANSPORTER 11-RELATED"/>
    <property type="match status" value="1"/>
</dbReference>
<sequence length="210" mass="22759">LLNSVANMANLILGADLANDVVGLPYVVSQAGFFLGIVLLVVLCAVTDWTIRLVVINAKLSGRTSYMEVMNSCFGPSGRTAVSFFQFSFAFGGDVLYSYLTFSPGDMRPHVIHSIFPNLHMIPVLSLLTNRQFIIILCTTCVSYPLSLYRDSHKLSRASGLALLSMLVIISAVLIEGSHVSPDLKGDPSKRFTMMGKGVFQAVGIMSFAL</sequence>
<comment type="subcellular location">
    <subcellularLocation>
        <location evidence="1">Membrane</location>
        <topology evidence="1">Multi-pass membrane protein</topology>
    </subcellularLocation>
</comment>
<dbReference type="EMBL" id="JABBWD010000056">
    <property type="protein sequence ID" value="KAG1771921.1"/>
    <property type="molecule type" value="Genomic_DNA"/>
</dbReference>
<evidence type="ECO:0000256" key="1">
    <source>
        <dbReference type="ARBA" id="ARBA00004141"/>
    </source>
</evidence>
<feature type="transmembrane region" description="Helical" evidence="8">
    <location>
        <begin position="33"/>
        <end position="60"/>
    </location>
</feature>